<organism evidence="3 4">
    <name type="scientific">Cherax quadricarinatus</name>
    <name type="common">Australian red claw crayfish</name>
    <dbReference type="NCBI Taxonomy" id="27406"/>
    <lineage>
        <taxon>Eukaryota</taxon>
        <taxon>Metazoa</taxon>
        <taxon>Ecdysozoa</taxon>
        <taxon>Arthropoda</taxon>
        <taxon>Crustacea</taxon>
        <taxon>Multicrustacea</taxon>
        <taxon>Malacostraca</taxon>
        <taxon>Eumalacostraca</taxon>
        <taxon>Eucarida</taxon>
        <taxon>Decapoda</taxon>
        <taxon>Pleocyemata</taxon>
        <taxon>Astacidea</taxon>
        <taxon>Parastacoidea</taxon>
        <taxon>Parastacidae</taxon>
        <taxon>Cherax</taxon>
    </lineage>
</organism>
<feature type="compositionally biased region" description="Polar residues" evidence="1">
    <location>
        <begin position="164"/>
        <end position="176"/>
    </location>
</feature>
<sequence length="912" mass="101047">MKWSGMSGVVAQEPLIRGPLLAQATCILLLVVASWAQPIHSTHTPSQLHHTNRMPLIVRGVKVRPERAALTPPTVTSFRLPDRSRSGHHMSGFTVPGERSGSNSPPVVASLSPSSTSYLDHPHYNASWIMHHHQPTAPVATSALRPSIDANLTEHQSLREHQTHTAPASKTVSSTPHRFPMLAATSTSWESNKPAQRNKSIRRTHPKYSRSSSSVASEPTEERGTAKLSSAEVGGWANVDSAAERGVWGKVNHRPHFSNGRPDTFGHSITEDLSHLKPEHSQRRNGGREADQLFISHSVTDHSSSRMPGGNSYSTSPHDYPQGERVNFDQHFPRQRQSGESNVHNVGFPALSIPSGSIQEQNSRRASVSHQASDHTHEPGHERLNEPFHVDCELVDYILPCNNNQIYKTRVHDLPNSDARLNHPIAQNTGTLQINRNPLTTTSTSRRPLSIQEIVRITNMSNTDHLLLYLKQKHITFSQLLNFINRGVTKEEILMFLQKPDISTTHEPWLLEPESKFPQNVSLSTKTIEVSQLPESPESNSDVFFTESAVNSTIIFDSSDKQTALSTNPEDELNDEAVESTDIENEQRQRNRKKKNRDRQRGNGQRGKNERGKKNKGQRGKKGRQKALSDLVNTTVMLPVDDNTTISVSAKQFTVTEPAISNVSPEIPVSTLPSFSSQTTFAALPPEPSMKTFSDTTASRSNPNLAQIPLSVHSSTTVPSSEVAIKVELATTPVVSRVATPSWIQMGTSNPVHVPSSDSLPTDKNSEASILSVTLMELPADHKGKKTHETVPEDLRPKSVQRRPSNPMPQDMHRPHQEKQRPPKPVRKSPKHTSVSMLEQTETEFGGRTNFVKEQQKDDYIFPIKGILIISGVMGALAVFTLVVLISYAVIKCTKKPVVNNYQVSEQKPVNQ</sequence>
<accession>A0AAW0WFJ3</accession>
<feature type="transmembrane region" description="Helical" evidence="2">
    <location>
        <begin position="867"/>
        <end position="891"/>
    </location>
</feature>
<dbReference type="EMBL" id="JARKIK010000066">
    <property type="protein sequence ID" value="KAK8729770.1"/>
    <property type="molecule type" value="Genomic_DNA"/>
</dbReference>
<feature type="region of interest" description="Disordered" evidence="1">
    <location>
        <begin position="299"/>
        <end position="326"/>
    </location>
</feature>
<dbReference type="Proteomes" id="UP001445076">
    <property type="component" value="Unassembled WGS sequence"/>
</dbReference>
<keyword evidence="2" id="KW-1133">Transmembrane helix</keyword>
<keyword evidence="2" id="KW-0812">Transmembrane</keyword>
<evidence type="ECO:0000256" key="1">
    <source>
        <dbReference type="SAM" id="MobiDB-lite"/>
    </source>
</evidence>
<feature type="region of interest" description="Disordered" evidence="1">
    <location>
        <begin position="352"/>
        <end position="383"/>
    </location>
</feature>
<gene>
    <name evidence="3" type="ORF">OTU49_008306</name>
</gene>
<feature type="compositionally biased region" description="Basic residues" evidence="1">
    <location>
        <begin position="822"/>
        <end position="831"/>
    </location>
</feature>
<keyword evidence="2" id="KW-0472">Membrane</keyword>
<protein>
    <submittedName>
        <fullName evidence="3">Uncharacterized protein</fullName>
    </submittedName>
</protein>
<feature type="compositionally biased region" description="Basic and acidic residues" evidence="1">
    <location>
        <begin position="779"/>
        <end position="797"/>
    </location>
</feature>
<feature type="region of interest" description="Disordered" evidence="1">
    <location>
        <begin position="777"/>
        <end position="850"/>
    </location>
</feature>
<feature type="compositionally biased region" description="Basic and acidic residues" evidence="1">
    <location>
        <begin position="811"/>
        <end position="821"/>
    </location>
</feature>
<feature type="region of interest" description="Disordered" evidence="1">
    <location>
        <begin position="76"/>
        <end position="114"/>
    </location>
</feature>
<feature type="compositionally biased region" description="Polar residues" evidence="1">
    <location>
        <begin position="305"/>
        <end position="317"/>
    </location>
</feature>
<feature type="region of interest" description="Disordered" evidence="1">
    <location>
        <begin position="560"/>
        <end position="629"/>
    </location>
</feature>
<keyword evidence="4" id="KW-1185">Reference proteome</keyword>
<name>A0AAW0WFJ3_CHEQU</name>
<comment type="caution">
    <text evidence="3">The sequence shown here is derived from an EMBL/GenBank/DDBJ whole genome shotgun (WGS) entry which is preliminary data.</text>
</comment>
<evidence type="ECO:0000313" key="4">
    <source>
        <dbReference type="Proteomes" id="UP001445076"/>
    </source>
</evidence>
<feature type="compositionally biased region" description="Basic residues" evidence="1">
    <location>
        <begin position="613"/>
        <end position="625"/>
    </location>
</feature>
<feature type="compositionally biased region" description="Polar residues" evidence="1">
    <location>
        <begin position="354"/>
        <end position="371"/>
    </location>
</feature>
<feature type="compositionally biased region" description="Basic and acidic residues" evidence="1">
    <location>
        <begin position="372"/>
        <end position="383"/>
    </location>
</feature>
<evidence type="ECO:0000313" key="3">
    <source>
        <dbReference type="EMBL" id="KAK8729770.1"/>
    </source>
</evidence>
<dbReference type="AlphaFoldDB" id="A0AAW0WFJ3"/>
<reference evidence="3 4" key="1">
    <citation type="journal article" date="2024" name="BMC Genomics">
        <title>Genome assembly of redclaw crayfish (Cherax quadricarinatus) provides insights into its immune adaptation and hypoxia tolerance.</title>
        <authorList>
            <person name="Liu Z."/>
            <person name="Zheng J."/>
            <person name="Li H."/>
            <person name="Fang K."/>
            <person name="Wang S."/>
            <person name="He J."/>
            <person name="Zhou D."/>
            <person name="Weng S."/>
            <person name="Chi M."/>
            <person name="Gu Z."/>
            <person name="He J."/>
            <person name="Li F."/>
            <person name="Wang M."/>
        </authorList>
    </citation>
    <scope>NUCLEOTIDE SEQUENCE [LARGE SCALE GENOMIC DNA]</scope>
    <source>
        <strain evidence="3">ZL_2023a</strain>
    </source>
</reference>
<feature type="region of interest" description="Disordered" evidence="1">
    <location>
        <begin position="156"/>
        <end position="231"/>
    </location>
</feature>
<feature type="compositionally biased region" description="Basic residues" evidence="1">
    <location>
        <begin position="199"/>
        <end position="208"/>
    </location>
</feature>
<evidence type="ECO:0000256" key="2">
    <source>
        <dbReference type="SAM" id="Phobius"/>
    </source>
</evidence>
<feature type="compositionally biased region" description="Low complexity" evidence="1">
    <location>
        <begin position="102"/>
        <end position="114"/>
    </location>
</feature>
<feature type="compositionally biased region" description="Polar residues" evidence="1">
    <location>
        <begin position="184"/>
        <end position="198"/>
    </location>
</feature>
<feature type="compositionally biased region" description="Acidic residues" evidence="1">
    <location>
        <begin position="569"/>
        <end position="584"/>
    </location>
</feature>
<proteinExistence type="predicted"/>